<dbReference type="RefSeq" id="XP_020080887.1">
    <property type="nucleotide sequence ID" value="XM_020225298.1"/>
</dbReference>
<accession>A0A6P5ECI2</accession>
<protein>
    <submittedName>
        <fullName evidence="2">Uncharacterized protein LOC109704554</fullName>
    </submittedName>
</protein>
<name>A0A6P5ECI2_ANACO</name>
<dbReference type="PANTHER" id="PTHR48475:SF1">
    <property type="entry name" value="RNASE H TYPE-1 DOMAIN-CONTAINING PROTEIN"/>
    <property type="match status" value="1"/>
</dbReference>
<reference evidence="1" key="1">
    <citation type="journal article" date="2015" name="Nat. Genet.">
        <title>The pineapple genome and the evolution of CAM photosynthesis.</title>
        <authorList>
            <person name="Ming R."/>
            <person name="VanBuren R."/>
            <person name="Wai C.M."/>
            <person name="Tang H."/>
            <person name="Schatz M.C."/>
            <person name="Bowers J.E."/>
            <person name="Lyons E."/>
            <person name="Wang M.L."/>
            <person name="Chen J."/>
            <person name="Biggers E."/>
            <person name="Zhang J."/>
            <person name="Huang L."/>
            <person name="Zhang L."/>
            <person name="Miao W."/>
            <person name="Zhang J."/>
            <person name="Ye Z."/>
            <person name="Miao C."/>
            <person name="Lin Z."/>
            <person name="Wang H."/>
            <person name="Zhou H."/>
            <person name="Yim W.C."/>
            <person name="Priest H.D."/>
            <person name="Zheng C."/>
            <person name="Woodhouse M."/>
            <person name="Edger P.P."/>
            <person name="Guyot R."/>
            <person name="Guo H.B."/>
            <person name="Guo H."/>
            <person name="Zheng G."/>
            <person name="Singh R."/>
            <person name="Sharma A."/>
            <person name="Min X."/>
            <person name="Zheng Y."/>
            <person name="Lee H."/>
            <person name="Gurtowski J."/>
            <person name="Sedlazeck F.J."/>
            <person name="Harkess A."/>
            <person name="McKain M.R."/>
            <person name="Liao Z."/>
            <person name="Fang J."/>
            <person name="Liu J."/>
            <person name="Zhang X."/>
            <person name="Zhang Q."/>
            <person name="Hu W."/>
            <person name="Qin Y."/>
            <person name="Wang K."/>
            <person name="Chen L.Y."/>
            <person name="Shirley N."/>
            <person name="Lin Y.R."/>
            <person name="Liu L.Y."/>
            <person name="Hernandez A.G."/>
            <person name="Wright C.L."/>
            <person name="Bulone V."/>
            <person name="Tuskan G.A."/>
            <person name="Heath K."/>
            <person name="Zee F."/>
            <person name="Moore P.H."/>
            <person name="Sunkar R."/>
            <person name="Leebens-Mack J.H."/>
            <person name="Mockler T."/>
            <person name="Bennetzen J.L."/>
            <person name="Freeling M."/>
            <person name="Sankoff D."/>
            <person name="Paterson A.H."/>
            <person name="Zhu X."/>
            <person name="Yang X."/>
            <person name="Smith J.A."/>
            <person name="Cushman J.C."/>
            <person name="Paull R.E."/>
            <person name="Yu Q."/>
        </authorList>
    </citation>
    <scope>NUCLEOTIDE SEQUENCE [LARGE SCALE GENOMIC DNA]</scope>
    <source>
        <strain evidence="1">cv. F153</strain>
    </source>
</reference>
<dbReference type="AlphaFoldDB" id="A0A6P5ECI2"/>
<sequence length="187" mass="21302">MTSFQLVYGHEAVVSAKITVPSLRVEKQKELSANEYSELMNEEMEETPETRLLALNHLQAYQSRVCGAYNKKVRAKSFAVDDLVLKLLFPIDQKDRVYGKWSSNWEGPFQISRITKGNAYYLKNKDGLESEKPVNGKYLKKDAVYKVEKVVPEVSSLLLSWTSIDLAVEVDAGRYGLELIRLQLILP</sequence>
<dbReference type="Proteomes" id="UP000515123">
    <property type="component" value="Unplaced"/>
</dbReference>
<gene>
    <name evidence="2" type="primary">LOC109704554</name>
</gene>
<proteinExistence type="predicted"/>
<evidence type="ECO:0000313" key="1">
    <source>
        <dbReference type="Proteomes" id="UP000515123"/>
    </source>
</evidence>
<reference evidence="2" key="2">
    <citation type="submission" date="2025-08" db="UniProtKB">
        <authorList>
            <consortium name="RefSeq"/>
        </authorList>
    </citation>
    <scope>IDENTIFICATION</scope>
    <source>
        <tissue evidence="2">Leaf</tissue>
    </source>
</reference>
<dbReference type="GeneID" id="109704554"/>
<dbReference type="PANTHER" id="PTHR48475">
    <property type="entry name" value="RIBONUCLEASE H"/>
    <property type="match status" value="1"/>
</dbReference>
<organism evidence="1 2">
    <name type="scientific">Ananas comosus</name>
    <name type="common">Pineapple</name>
    <name type="synonym">Ananas ananas</name>
    <dbReference type="NCBI Taxonomy" id="4615"/>
    <lineage>
        <taxon>Eukaryota</taxon>
        <taxon>Viridiplantae</taxon>
        <taxon>Streptophyta</taxon>
        <taxon>Embryophyta</taxon>
        <taxon>Tracheophyta</taxon>
        <taxon>Spermatophyta</taxon>
        <taxon>Magnoliopsida</taxon>
        <taxon>Liliopsida</taxon>
        <taxon>Poales</taxon>
        <taxon>Bromeliaceae</taxon>
        <taxon>Bromelioideae</taxon>
        <taxon>Ananas</taxon>
    </lineage>
</organism>
<evidence type="ECO:0000313" key="2">
    <source>
        <dbReference type="RefSeq" id="XP_020080887.1"/>
    </source>
</evidence>
<dbReference type="OrthoDB" id="786061at2759"/>
<keyword evidence="1" id="KW-1185">Reference proteome</keyword>